<name>A0A0A6RY56_9GAMM</name>
<dbReference type="GO" id="GO:0005524">
    <property type="term" value="F:ATP binding"/>
    <property type="evidence" value="ECO:0007669"/>
    <property type="project" value="UniProtKB-KW"/>
</dbReference>
<reference evidence="1 2" key="1">
    <citation type="journal article" date="2016" name="Front. Microbiol.">
        <title>Single-Cell (Meta-)Genomics of a Dimorphic Candidatus Thiomargarita nelsonii Reveals Genomic Plasticity.</title>
        <authorList>
            <person name="Flood B.E."/>
            <person name="Fliss P."/>
            <person name="Jones D.S."/>
            <person name="Dick G.J."/>
            <person name="Jain S."/>
            <person name="Kaster A.K."/>
            <person name="Winkel M."/>
            <person name="Mussmann M."/>
            <person name="Bailey J."/>
        </authorList>
    </citation>
    <scope>NUCLEOTIDE SEQUENCE [LARGE SCALE GENOMIC DNA]</scope>
    <source>
        <strain evidence="1">Hydrate Ridge</strain>
    </source>
</reference>
<protein>
    <submittedName>
        <fullName evidence="1">ATP-binding protein</fullName>
    </submittedName>
</protein>
<dbReference type="AlphaFoldDB" id="A0A0A6RY56"/>
<evidence type="ECO:0000313" key="2">
    <source>
        <dbReference type="Proteomes" id="UP000030428"/>
    </source>
</evidence>
<dbReference type="Proteomes" id="UP000030428">
    <property type="component" value="Unassembled WGS sequence"/>
</dbReference>
<keyword evidence="2" id="KW-1185">Reference proteome</keyword>
<accession>A0A0A6RY56</accession>
<gene>
    <name evidence="1" type="ORF">PN36_19995</name>
</gene>
<sequence length="77" mass="8540">MDIKLVDITLHIDETLVHAQLEGIGDKLRQQEGIVSVAFHDDKPHLMIVEYNPDKNKSADILKTVTAQGVHAELIGL</sequence>
<evidence type="ECO:0000313" key="1">
    <source>
        <dbReference type="EMBL" id="KHD11840.1"/>
    </source>
</evidence>
<organism evidence="1 2">
    <name type="scientific">Candidatus Thiomargarita nelsonii</name>
    <dbReference type="NCBI Taxonomy" id="1003181"/>
    <lineage>
        <taxon>Bacteria</taxon>
        <taxon>Pseudomonadati</taxon>
        <taxon>Pseudomonadota</taxon>
        <taxon>Gammaproteobacteria</taxon>
        <taxon>Thiotrichales</taxon>
        <taxon>Thiotrichaceae</taxon>
        <taxon>Thiomargarita</taxon>
    </lineage>
</organism>
<keyword evidence="1" id="KW-0067">ATP-binding</keyword>
<dbReference type="EMBL" id="JSZA02000084">
    <property type="protein sequence ID" value="KHD11840.1"/>
    <property type="molecule type" value="Genomic_DNA"/>
</dbReference>
<proteinExistence type="predicted"/>
<keyword evidence="1" id="KW-0547">Nucleotide-binding</keyword>
<comment type="caution">
    <text evidence="1">The sequence shown here is derived from an EMBL/GenBank/DDBJ whole genome shotgun (WGS) entry which is preliminary data.</text>
</comment>